<dbReference type="EMBL" id="CAJOBH010174591">
    <property type="protein sequence ID" value="CAF4921319.1"/>
    <property type="molecule type" value="Genomic_DNA"/>
</dbReference>
<gene>
    <name evidence="2" type="ORF">BYL167_LOCUS52970</name>
</gene>
<dbReference type="InterPro" id="IPR002048">
    <property type="entry name" value="EF_hand_dom"/>
</dbReference>
<dbReference type="Proteomes" id="UP000681967">
    <property type="component" value="Unassembled WGS sequence"/>
</dbReference>
<evidence type="ECO:0000259" key="1">
    <source>
        <dbReference type="PROSITE" id="PS50222"/>
    </source>
</evidence>
<reference evidence="2" key="1">
    <citation type="submission" date="2021-02" db="EMBL/GenBank/DDBJ databases">
        <authorList>
            <person name="Nowell W R."/>
        </authorList>
    </citation>
    <scope>NUCLEOTIDE SEQUENCE</scope>
</reference>
<evidence type="ECO:0000313" key="2">
    <source>
        <dbReference type="EMBL" id="CAF4921319.1"/>
    </source>
</evidence>
<accession>A0A8S3CUQ7</accession>
<protein>
    <recommendedName>
        <fullName evidence="1">EF-hand domain-containing protein</fullName>
    </recommendedName>
</protein>
<comment type="caution">
    <text evidence="2">The sequence shown here is derived from an EMBL/GenBank/DDBJ whole genome shotgun (WGS) entry which is preliminary data.</text>
</comment>
<evidence type="ECO:0000313" key="3">
    <source>
        <dbReference type="Proteomes" id="UP000681967"/>
    </source>
</evidence>
<feature type="domain" description="EF-hand" evidence="1">
    <location>
        <begin position="2"/>
        <end position="26"/>
    </location>
</feature>
<feature type="non-terminal residue" evidence="2">
    <location>
        <position position="1"/>
    </location>
</feature>
<proteinExistence type="predicted"/>
<dbReference type="PROSITE" id="PS50222">
    <property type="entry name" value="EF_HAND_2"/>
    <property type="match status" value="1"/>
</dbReference>
<dbReference type="AlphaFoldDB" id="A0A8S3CUQ7"/>
<name>A0A8S3CUQ7_9BILA</name>
<sequence>TDPEDVLMNGFKTFDTEGKGFLNRDR</sequence>
<dbReference type="GO" id="GO:0005509">
    <property type="term" value="F:calcium ion binding"/>
    <property type="evidence" value="ECO:0007669"/>
    <property type="project" value="InterPro"/>
</dbReference>
<organism evidence="2 3">
    <name type="scientific">Rotaria magnacalcarata</name>
    <dbReference type="NCBI Taxonomy" id="392030"/>
    <lineage>
        <taxon>Eukaryota</taxon>
        <taxon>Metazoa</taxon>
        <taxon>Spiralia</taxon>
        <taxon>Gnathifera</taxon>
        <taxon>Rotifera</taxon>
        <taxon>Eurotatoria</taxon>
        <taxon>Bdelloidea</taxon>
        <taxon>Philodinida</taxon>
        <taxon>Philodinidae</taxon>
        <taxon>Rotaria</taxon>
    </lineage>
</organism>